<accession>A0ABC8TSC2</accession>
<proteinExistence type="predicted"/>
<dbReference type="Proteomes" id="UP001642360">
    <property type="component" value="Unassembled WGS sequence"/>
</dbReference>
<name>A0ABC8TSC2_9AQUA</name>
<dbReference type="EMBL" id="CAUOFW020005913">
    <property type="protein sequence ID" value="CAK9172089.1"/>
    <property type="molecule type" value="Genomic_DNA"/>
</dbReference>
<protein>
    <submittedName>
        <fullName evidence="1">Uncharacterized protein</fullName>
    </submittedName>
</protein>
<organism evidence="1 2">
    <name type="scientific">Ilex paraguariensis</name>
    <name type="common">yerba mate</name>
    <dbReference type="NCBI Taxonomy" id="185542"/>
    <lineage>
        <taxon>Eukaryota</taxon>
        <taxon>Viridiplantae</taxon>
        <taxon>Streptophyta</taxon>
        <taxon>Embryophyta</taxon>
        <taxon>Tracheophyta</taxon>
        <taxon>Spermatophyta</taxon>
        <taxon>Magnoliopsida</taxon>
        <taxon>eudicotyledons</taxon>
        <taxon>Gunneridae</taxon>
        <taxon>Pentapetalae</taxon>
        <taxon>asterids</taxon>
        <taxon>campanulids</taxon>
        <taxon>Aquifoliales</taxon>
        <taxon>Aquifoliaceae</taxon>
        <taxon>Ilex</taxon>
    </lineage>
</organism>
<feature type="non-terminal residue" evidence="1">
    <location>
        <position position="1"/>
    </location>
</feature>
<evidence type="ECO:0000313" key="2">
    <source>
        <dbReference type="Proteomes" id="UP001642360"/>
    </source>
</evidence>
<comment type="caution">
    <text evidence="1">The sequence shown here is derived from an EMBL/GenBank/DDBJ whole genome shotgun (WGS) entry which is preliminary data.</text>
</comment>
<sequence>LERFGLAGRKKLVSNHGGANKGKQGLSCFCEWNHEQLQCCIPLICQAWTVD</sequence>
<evidence type="ECO:0000313" key="1">
    <source>
        <dbReference type="EMBL" id="CAK9172089.1"/>
    </source>
</evidence>
<reference evidence="1 2" key="1">
    <citation type="submission" date="2024-02" db="EMBL/GenBank/DDBJ databases">
        <authorList>
            <person name="Vignale AGUSTIN F."/>
            <person name="Sosa J E."/>
            <person name="Modenutti C."/>
        </authorList>
    </citation>
    <scope>NUCLEOTIDE SEQUENCE [LARGE SCALE GENOMIC DNA]</scope>
</reference>
<keyword evidence="2" id="KW-1185">Reference proteome</keyword>
<gene>
    <name evidence="1" type="ORF">ILEXP_LOCUS41718</name>
</gene>
<dbReference type="AlphaFoldDB" id="A0ABC8TSC2"/>